<comment type="caution">
    <text evidence="4">The sequence shown here is derived from an EMBL/GenBank/DDBJ whole genome shotgun (WGS) entry which is preliminary data.</text>
</comment>
<evidence type="ECO:0000259" key="2">
    <source>
        <dbReference type="PROSITE" id="PS50110"/>
    </source>
</evidence>
<dbReference type="Pfam" id="PF00072">
    <property type="entry name" value="Response_reg"/>
    <property type="match status" value="1"/>
</dbReference>
<dbReference type="InterPro" id="IPR001789">
    <property type="entry name" value="Sig_transdc_resp-reg_receiver"/>
</dbReference>
<evidence type="ECO:0000256" key="1">
    <source>
        <dbReference type="PROSITE-ProRule" id="PRU00169"/>
    </source>
</evidence>
<sequence>MTYKVLIADDESIARDILQKQLQKYPQVEIVATCKNSKEAFTAIEKHQPDLVFLDIQMPELNGIELAKSLDTEKLPLIIFVTAYDNYALQAFEANAIDYLLKPFDKERFDRTFQKALKQLQLANKEDLTNVFDKYSKFFQQFAQPNYPEIVTVKDGGRIQLIKTADLIYIEAEGNYICLQTEKSKHLLYETLSSFEQKLNPKIFVRIHRSTIVNINFIKEIQSHFNGDYSVLLKNTKVLRMSRNYKENLIKN</sequence>
<dbReference type="InterPro" id="IPR046947">
    <property type="entry name" value="LytR-like"/>
</dbReference>
<feature type="domain" description="HTH LytTR-type" evidence="3">
    <location>
        <begin position="151"/>
        <end position="252"/>
    </location>
</feature>
<feature type="domain" description="Response regulatory" evidence="2">
    <location>
        <begin position="4"/>
        <end position="117"/>
    </location>
</feature>
<keyword evidence="1" id="KW-0597">Phosphoprotein</keyword>
<evidence type="ECO:0000259" key="3">
    <source>
        <dbReference type="PROSITE" id="PS50930"/>
    </source>
</evidence>
<protein>
    <submittedName>
        <fullName evidence="4">LytR/AlgR family response regulator transcription factor</fullName>
    </submittedName>
</protein>
<dbReference type="SUPFAM" id="SSF52172">
    <property type="entry name" value="CheY-like"/>
    <property type="match status" value="1"/>
</dbReference>
<dbReference type="SMART" id="SM00850">
    <property type="entry name" value="LytTR"/>
    <property type="match status" value="1"/>
</dbReference>
<dbReference type="RefSeq" id="WP_340237980.1">
    <property type="nucleotide sequence ID" value="NZ_JBBEWC010000009.1"/>
</dbReference>
<dbReference type="PANTHER" id="PTHR37299:SF1">
    <property type="entry name" value="STAGE 0 SPORULATION PROTEIN A HOMOLOG"/>
    <property type="match status" value="1"/>
</dbReference>
<dbReference type="Gene3D" id="3.40.50.2300">
    <property type="match status" value="1"/>
</dbReference>
<proteinExistence type="predicted"/>
<dbReference type="InterPro" id="IPR007492">
    <property type="entry name" value="LytTR_DNA-bd_dom"/>
</dbReference>
<reference evidence="5" key="1">
    <citation type="journal article" date="2019" name="Int. J. Syst. Evol. Microbiol.">
        <title>The Global Catalogue of Microorganisms (GCM) 10K type strain sequencing project: providing services to taxonomists for standard genome sequencing and annotation.</title>
        <authorList>
            <consortium name="The Broad Institute Genomics Platform"/>
            <consortium name="The Broad Institute Genome Sequencing Center for Infectious Disease"/>
            <person name="Wu L."/>
            <person name="Ma J."/>
        </authorList>
    </citation>
    <scope>NUCLEOTIDE SEQUENCE [LARGE SCALE GENOMIC DNA]</scope>
    <source>
        <strain evidence="5">KCTC 52344</strain>
    </source>
</reference>
<evidence type="ECO:0000313" key="4">
    <source>
        <dbReference type="EMBL" id="MFD2519271.1"/>
    </source>
</evidence>
<feature type="modified residue" description="4-aspartylphosphate" evidence="1">
    <location>
        <position position="55"/>
    </location>
</feature>
<dbReference type="PANTHER" id="PTHR37299">
    <property type="entry name" value="TRANSCRIPTIONAL REGULATOR-RELATED"/>
    <property type="match status" value="1"/>
</dbReference>
<dbReference type="Proteomes" id="UP001597510">
    <property type="component" value="Unassembled WGS sequence"/>
</dbReference>
<keyword evidence="5" id="KW-1185">Reference proteome</keyword>
<dbReference type="Pfam" id="PF04397">
    <property type="entry name" value="LytTR"/>
    <property type="match status" value="1"/>
</dbReference>
<dbReference type="EMBL" id="JBHULC010000001">
    <property type="protein sequence ID" value="MFD2519271.1"/>
    <property type="molecule type" value="Genomic_DNA"/>
</dbReference>
<gene>
    <name evidence="4" type="ORF">ACFSR2_00140</name>
</gene>
<dbReference type="Gene3D" id="2.40.50.1020">
    <property type="entry name" value="LytTr DNA-binding domain"/>
    <property type="match status" value="1"/>
</dbReference>
<dbReference type="PROSITE" id="PS50110">
    <property type="entry name" value="RESPONSE_REGULATORY"/>
    <property type="match status" value="1"/>
</dbReference>
<name>A0ABW5J0L6_9BACT</name>
<evidence type="ECO:0000313" key="5">
    <source>
        <dbReference type="Proteomes" id="UP001597510"/>
    </source>
</evidence>
<dbReference type="CDD" id="cd17532">
    <property type="entry name" value="REC_LytTR_AlgR-like"/>
    <property type="match status" value="1"/>
</dbReference>
<dbReference type="PROSITE" id="PS50930">
    <property type="entry name" value="HTH_LYTTR"/>
    <property type="match status" value="1"/>
</dbReference>
<accession>A0ABW5J0L6</accession>
<dbReference type="SMART" id="SM00448">
    <property type="entry name" value="REC"/>
    <property type="match status" value="1"/>
</dbReference>
<organism evidence="4 5">
    <name type="scientific">Emticicia soli</name>
    <dbReference type="NCBI Taxonomy" id="2027878"/>
    <lineage>
        <taxon>Bacteria</taxon>
        <taxon>Pseudomonadati</taxon>
        <taxon>Bacteroidota</taxon>
        <taxon>Cytophagia</taxon>
        <taxon>Cytophagales</taxon>
        <taxon>Leadbetterellaceae</taxon>
        <taxon>Emticicia</taxon>
    </lineage>
</organism>
<dbReference type="InterPro" id="IPR011006">
    <property type="entry name" value="CheY-like_superfamily"/>
</dbReference>